<keyword evidence="2" id="KW-1185">Reference proteome</keyword>
<proteinExistence type="predicted"/>
<comment type="caution">
    <text evidence="1">The sequence shown here is derived from an EMBL/GenBank/DDBJ whole genome shotgun (WGS) entry which is preliminary data.</text>
</comment>
<name>A0A5C5XN44_9PLAN</name>
<dbReference type="EMBL" id="SJPG01000001">
    <property type="protein sequence ID" value="TWT63172.1"/>
    <property type="molecule type" value="Genomic_DNA"/>
</dbReference>
<protein>
    <submittedName>
        <fullName evidence="1">Uncharacterized protein</fullName>
    </submittedName>
</protein>
<sequence length="66" mass="7630">MVSPTQQEIDAAKMRREMADQEQEILDQAIQHCGVGAKRYGRWWLTDKITGEVQYFFAADYGDGKF</sequence>
<organism evidence="1 2">
    <name type="scientific">Rubinisphaera italica</name>
    <dbReference type="NCBI Taxonomy" id="2527969"/>
    <lineage>
        <taxon>Bacteria</taxon>
        <taxon>Pseudomonadati</taxon>
        <taxon>Planctomycetota</taxon>
        <taxon>Planctomycetia</taxon>
        <taxon>Planctomycetales</taxon>
        <taxon>Planctomycetaceae</taxon>
        <taxon>Rubinisphaera</taxon>
    </lineage>
</organism>
<gene>
    <name evidence="1" type="ORF">Pan54_39250</name>
</gene>
<dbReference type="AlphaFoldDB" id="A0A5C5XN44"/>
<accession>A0A5C5XN44</accession>
<evidence type="ECO:0000313" key="2">
    <source>
        <dbReference type="Proteomes" id="UP000316095"/>
    </source>
</evidence>
<reference evidence="1 2" key="1">
    <citation type="submission" date="2019-02" db="EMBL/GenBank/DDBJ databases">
        <title>Deep-cultivation of Planctomycetes and their phenomic and genomic characterization uncovers novel biology.</title>
        <authorList>
            <person name="Wiegand S."/>
            <person name="Jogler M."/>
            <person name="Boedeker C."/>
            <person name="Pinto D."/>
            <person name="Vollmers J."/>
            <person name="Rivas-Marin E."/>
            <person name="Kohn T."/>
            <person name="Peeters S.H."/>
            <person name="Heuer A."/>
            <person name="Rast P."/>
            <person name="Oberbeckmann S."/>
            <person name="Bunk B."/>
            <person name="Jeske O."/>
            <person name="Meyerdierks A."/>
            <person name="Storesund J.E."/>
            <person name="Kallscheuer N."/>
            <person name="Luecker S."/>
            <person name="Lage O.M."/>
            <person name="Pohl T."/>
            <person name="Merkel B.J."/>
            <person name="Hornburger P."/>
            <person name="Mueller R.-W."/>
            <person name="Bruemmer F."/>
            <person name="Labrenz M."/>
            <person name="Spormann A.M."/>
            <person name="Op Den Camp H."/>
            <person name="Overmann J."/>
            <person name="Amann R."/>
            <person name="Jetten M.S.M."/>
            <person name="Mascher T."/>
            <person name="Medema M.H."/>
            <person name="Devos D.P."/>
            <person name="Kaster A.-K."/>
            <person name="Ovreas L."/>
            <person name="Rohde M."/>
            <person name="Galperin M.Y."/>
            <person name="Jogler C."/>
        </authorList>
    </citation>
    <scope>NUCLEOTIDE SEQUENCE [LARGE SCALE GENOMIC DNA]</scope>
    <source>
        <strain evidence="1 2">Pan54</strain>
    </source>
</reference>
<dbReference type="RefSeq" id="WP_146504949.1">
    <property type="nucleotide sequence ID" value="NZ_SJPG01000001.1"/>
</dbReference>
<dbReference type="Proteomes" id="UP000316095">
    <property type="component" value="Unassembled WGS sequence"/>
</dbReference>
<evidence type="ECO:0000313" key="1">
    <source>
        <dbReference type="EMBL" id="TWT63172.1"/>
    </source>
</evidence>